<dbReference type="GO" id="GO:0035861">
    <property type="term" value="C:site of double-strand break"/>
    <property type="evidence" value="ECO:0007669"/>
    <property type="project" value="TreeGrafter"/>
</dbReference>
<comment type="similarity">
    <text evidence="3">Belongs to the SMC family. SMC6 subfamily.</text>
</comment>
<dbReference type="OrthoDB" id="10072614at2759"/>
<sequence>MALGGNAKATNRATNRAGLVKEGASSAKCRVRFSNRGSDPYKQELFGSSITIERTLRANGGSSYKLMNHQGMVVDTSKVVLDSILDHFENQIDNPITVLTQDQSRAFIASTTGKDKYIAFLRGTMLSQLRDEYTEVGRNIESIQVVIEKKNELMPEFQLALRRAMERAEAGRAAETQVDKLKELENRRAWCEVEWVEGEIKKGRTAIRIEEERMVVLRHDLGVATRKRDAAITDLADLEEAQAETQLQKNEKTPKLEEVQQEIAAARAKILAFKNEERQMAGTIDKLKQGIEAFKNQLEAERDRLARDIETEQRPIHDRIAKNEEEIRRHE</sequence>
<protein>
    <submittedName>
        <fullName evidence="13">BQ2448_3618 protein</fullName>
    </submittedName>
</protein>
<evidence type="ECO:0000256" key="6">
    <source>
        <dbReference type="ARBA" id="ARBA00022763"/>
    </source>
</evidence>
<evidence type="ECO:0000313" key="13">
    <source>
        <dbReference type="EMBL" id="SCV70856.1"/>
    </source>
</evidence>
<dbReference type="GO" id="GO:0000724">
    <property type="term" value="P:double-strand break repair via homologous recombination"/>
    <property type="evidence" value="ECO:0007669"/>
    <property type="project" value="TreeGrafter"/>
</dbReference>
<organism evidence="13 14">
    <name type="scientific">Microbotryum intermedium</name>
    <dbReference type="NCBI Taxonomy" id="269621"/>
    <lineage>
        <taxon>Eukaryota</taxon>
        <taxon>Fungi</taxon>
        <taxon>Dikarya</taxon>
        <taxon>Basidiomycota</taxon>
        <taxon>Pucciniomycotina</taxon>
        <taxon>Microbotryomycetes</taxon>
        <taxon>Microbotryales</taxon>
        <taxon>Microbotryaceae</taxon>
        <taxon>Microbotryum</taxon>
    </lineage>
</organism>
<keyword evidence="8" id="KW-0175">Coiled coil</keyword>
<keyword evidence="7" id="KW-0067">ATP-binding</keyword>
<dbReference type="AlphaFoldDB" id="A0A238FIF2"/>
<dbReference type="Proteomes" id="UP000198372">
    <property type="component" value="Unassembled WGS sequence"/>
</dbReference>
<evidence type="ECO:0000256" key="2">
    <source>
        <dbReference type="ARBA" id="ARBA00004286"/>
    </source>
</evidence>
<dbReference type="PANTHER" id="PTHR19306:SF6">
    <property type="entry name" value="STRUCTURAL MAINTENANCE OF CHROMOSOMES PROTEIN 6"/>
    <property type="match status" value="1"/>
</dbReference>
<dbReference type="EMBL" id="FMSP01000006">
    <property type="protein sequence ID" value="SCV70856.1"/>
    <property type="molecule type" value="Genomic_DNA"/>
</dbReference>
<proteinExistence type="inferred from homology"/>
<dbReference type="Gene3D" id="3.40.50.300">
    <property type="entry name" value="P-loop containing nucleotide triphosphate hydrolases"/>
    <property type="match status" value="1"/>
</dbReference>
<name>A0A238FIF2_9BASI</name>
<keyword evidence="9" id="KW-0233">DNA recombination</keyword>
<comment type="subcellular location">
    <subcellularLocation>
        <location evidence="2">Chromosome</location>
    </subcellularLocation>
    <subcellularLocation>
        <location evidence="1">Nucleus</location>
    </subcellularLocation>
</comment>
<keyword evidence="14" id="KW-1185">Reference proteome</keyword>
<keyword evidence="11" id="KW-0539">Nucleus</keyword>
<feature type="region of interest" description="Disordered" evidence="12">
    <location>
        <begin position="309"/>
        <end position="331"/>
    </location>
</feature>
<evidence type="ECO:0000256" key="1">
    <source>
        <dbReference type="ARBA" id="ARBA00004123"/>
    </source>
</evidence>
<dbReference type="STRING" id="269621.A0A238FIF2"/>
<keyword evidence="6" id="KW-0227">DNA damage</keyword>
<dbReference type="InterPro" id="IPR027417">
    <property type="entry name" value="P-loop_NTPase"/>
</dbReference>
<evidence type="ECO:0000256" key="4">
    <source>
        <dbReference type="ARBA" id="ARBA00022454"/>
    </source>
</evidence>
<keyword evidence="10" id="KW-0234">DNA repair</keyword>
<dbReference type="GO" id="GO:0030915">
    <property type="term" value="C:Smc5-Smc6 complex"/>
    <property type="evidence" value="ECO:0007669"/>
    <property type="project" value="TreeGrafter"/>
</dbReference>
<evidence type="ECO:0000256" key="3">
    <source>
        <dbReference type="ARBA" id="ARBA00006793"/>
    </source>
</evidence>
<evidence type="ECO:0000256" key="7">
    <source>
        <dbReference type="ARBA" id="ARBA00022840"/>
    </source>
</evidence>
<evidence type="ECO:0000256" key="5">
    <source>
        <dbReference type="ARBA" id="ARBA00022741"/>
    </source>
</evidence>
<dbReference type="GO" id="GO:0003684">
    <property type="term" value="F:damaged DNA binding"/>
    <property type="evidence" value="ECO:0007669"/>
    <property type="project" value="TreeGrafter"/>
</dbReference>
<evidence type="ECO:0000256" key="12">
    <source>
        <dbReference type="SAM" id="MobiDB-lite"/>
    </source>
</evidence>
<keyword evidence="5" id="KW-0547">Nucleotide-binding</keyword>
<evidence type="ECO:0000256" key="11">
    <source>
        <dbReference type="ARBA" id="ARBA00023242"/>
    </source>
</evidence>
<dbReference type="GO" id="GO:0005524">
    <property type="term" value="F:ATP binding"/>
    <property type="evidence" value="ECO:0007669"/>
    <property type="project" value="UniProtKB-KW"/>
</dbReference>
<dbReference type="PANTHER" id="PTHR19306">
    <property type="entry name" value="STRUCTURAL MAINTENANCE OF CHROMOSOMES 5,6 SMC5, SMC6"/>
    <property type="match status" value="1"/>
</dbReference>
<accession>A0A238FIF2</accession>
<keyword evidence="4" id="KW-0158">Chromosome</keyword>
<gene>
    <name evidence="13" type="ORF">BQ2448_3618</name>
</gene>
<evidence type="ECO:0000256" key="8">
    <source>
        <dbReference type="ARBA" id="ARBA00023054"/>
    </source>
</evidence>
<evidence type="ECO:0000256" key="9">
    <source>
        <dbReference type="ARBA" id="ARBA00023172"/>
    </source>
</evidence>
<reference evidence="14" key="1">
    <citation type="submission" date="2016-09" db="EMBL/GenBank/DDBJ databases">
        <authorList>
            <person name="Jeantristanb JTB J.-T."/>
            <person name="Ricardo R."/>
        </authorList>
    </citation>
    <scope>NUCLEOTIDE SEQUENCE [LARGE SCALE GENOMIC DNA]</scope>
</reference>
<evidence type="ECO:0000313" key="14">
    <source>
        <dbReference type="Proteomes" id="UP000198372"/>
    </source>
</evidence>
<evidence type="ECO:0000256" key="10">
    <source>
        <dbReference type="ARBA" id="ARBA00023204"/>
    </source>
</evidence>
<dbReference type="GO" id="GO:0003697">
    <property type="term" value="F:single-stranded DNA binding"/>
    <property type="evidence" value="ECO:0007669"/>
    <property type="project" value="TreeGrafter"/>
</dbReference>
<dbReference type="GO" id="GO:0005634">
    <property type="term" value="C:nucleus"/>
    <property type="evidence" value="ECO:0007669"/>
    <property type="project" value="UniProtKB-SubCell"/>
</dbReference>